<proteinExistence type="predicted"/>
<dbReference type="SUPFAM" id="SSF51197">
    <property type="entry name" value="Clavaminate synthase-like"/>
    <property type="match status" value="1"/>
</dbReference>
<dbReference type="InterPro" id="IPR050295">
    <property type="entry name" value="Plant_2OG-oxidoreductases"/>
</dbReference>
<dbReference type="GO" id="GO:0051213">
    <property type="term" value="F:dioxygenase activity"/>
    <property type="evidence" value="ECO:0007669"/>
    <property type="project" value="UniProtKB-KW"/>
</dbReference>
<protein>
    <submittedName>
        <fullName evidence="4">Oxoglutarate/iron-dependent dioxygenase</fullName>
    </submittedName>
</protein>
<keyword evidence="5" id="KW-1185">Reference proteome</keyword>
<evidence type="ECO:0000313" key="5">
    <source>
        <dbReference type="Proteomes" id="UP000187203"/>
    </source>
</evidence>
<comment type="caution">
    <text evidence="4">The sequence shown here is derived from an EMBL/GenBank/DDBJ whole genome shotgun (WGS) entry which is preliminary data.</text>
</comment>
<organism evidence="4 5">
    <name type="scientific">Corchorus olitorius</name>
    <dbReference type="NCBI Taxonomy" id="93759"/>
    <lineage>
        <taxon>Eukaryota</taxon>
        <taxon>Viridiplantae</taxon>
        <taxon>Streptophyta</taxon>
        <taxon>Embryophyta</taxon>
        <taxon>Tracheophyta</taxon>
        <taxon>Spermatophyta</taxon>
        <taxon>Magnoliopsida</taxon>
        <taxon>eudicotyledons</taxon>
        <taxon>Gunneridae</taxon>
        <taxon>Pentapetalae</taxon>
        <taxon>rosids</taxon>
        <taxon>malvids</taxon>
        <taxon>Malvales</taxon>
        <taxon>Malvaceae</taxon>
        <taxon>Grewioideae</taxon>
        <taxon>Apeibeae</taxon>
        <taxon>Corchorus</taxon>
    </lineage>
</organism>
<keyword evidence="4" id="KW-0560">Oxidoreductase</keyword>
<dbReference type="InterPro" id="IPR027443">
    <property type="entry name" value="IPNS-like_sf"/>
</dbReference>
<keyword evidence="4" id="KW-0223">Dioxygenase</keyword>
<dbReference type="Proteomes" id="UP000187203">
    <property type="component" value="Unassembled WGS sequence"/>
</dbReference>
<dbReference type="PANTHER" id="PTHR47991">
    <property type="entry name" value="OXOGLUTARATE/IRON-DEPENDENT DIOXYGENASE"/>
    <property type="match status" value="1"/>
</dbReference>
<evidence type="ECO:0000313" key="4">
    <source>
        <dbReference type="EMBL" id="OMO67138.1"/>
    </source>
</evidence>
<keyword evidence="1" id="KW-0479">Metal-binding</keyword>
<dbReference type="EMBL" id="AWUE01020667">
    <property type="protein sequence ID" value="OMO67138.1"/>
    <property type="molecule type" value="Genomic_DNA"/>
</dbReference>
<name>A0A1R3H9W1_9ROSI</name>
<dbReference type="InterPro" id="IPR044861">
    <property type="entry name" value="IPNS-like_FE2OG_OXY"/>
</dbReference>
<feature type="domain" description="Isopenicillin N synthase-like Fe(2+) 2OG dioxygenase" evidence="3">
    <location>
        <begin position="129"/>
        <end position="187"/>
    </location>
</feature>
<sequence>MRKVKFRCFDGEGFWWCMNVLCCWGGRERERQGCARLITKYGGIGFEAGRGGRGGFKFRNFGLKVLKGGFMGCDGSIQFCGEMVLGGSQFLKLGGHGIREGGDGISQGREKRLENIQLPVLPSISHIWLQIKHGEDWVDVKPLPRAVIFNIADLLQIISNGEYNSVQHRVRANSCEEARISITEFFNLSKWKEYGSFGPLPELVLAEKPALYRQFTLDDFLSNIYSKEIDCKSLVNKLKL</sequence>
<evidence type="ECO:0000256" key="1">
    <source>
        <dbReference type="ARBA" id="ARBA00022723"/>
    </source>
</evidence>
<keyword evidence="2" id="KW-0408">Iron</keyword>
<dbReference type="OrthoDB" id="288590at2759"/>
<evidence type="ECO:0000259" key="3">
    <source>
        <dbReference type="Pfam" id="PF03171"/>
    </source>
</evidence>
<dbReference type="GO" id="GO:0046872">
    <property type="term" value="F:metal ion binding"/>
    <property type="evidence" value="ECO:0007669"/>
    <property type="project" value="UniProtKB-KW"/>
</dbReference>
<dbReference type="Pfam" id="PF03171">
    <property type="entry name" value="2OG-FeII_Oxy"/>
    <property type="match status" value="1"/>
</dbReference>
<gene>
    <name evidence="4" type="ORF">COLO4_30220</name>
</gene>
<dbReference type="AlphaFoldDB" id="A0A1R3H9W1"/>
<evidence type="ECO:0000256" key="2">
    <source>
        <dbReference type="ARBA" id="ARBA00023004"/>
    </source>
</evidence>
<accession>A0A1R3H9W1</accession>
<dbReference type="Gene3D" id="2.60.120.330">
    <property type="entry name" value="B-lactam Antibiotic, Isopenicillin N Synthase, Chain"/>
    <property type="match status" value="1"/>
</dbReference>
<reference evidence="5" key="1">
    <citation type="submission" date="2013-09" db="EMBL/GenBank/DDBJ databases">
        <title>Corchorus olitorius genome sequencing.</title>
        <authorList>
            <person name="Alam M."/>
            <person name="Haque M.S."/>
            <person name="Islam M.S."/>
            <person name="Emdad E.M."/>
            <person name="Islam M.M."/>
            <person name="Ahmed B."/>
            <person name="Halim A."/>
            <person name="Hossen Q.M.M."/>
            <person name="Hossain M.Z."/>
            <person name="Ahmed R."/>
            <person name="Khan M.M."/>
            <person name="Islam R."/>
            <person name="Rashid M.M."/>
            <person name="Khan S.A."/>
            <person name="Rahman M.S."/>
            <person name="Alam M."/>
            <person name="Yahiya A.S."/>
            <person name="Khan M.S."/>
            <person name="Azam M.S."/>
            <person name="Haque T."/>
            <person name="Lashkar M.Z.H."/>
            <person name="Akhand A.I."/>
            <person name="Morshed G."/>
            <person name="Roy S."/>
            <person name="Uddin K.S."/>
            <person name="Rabeya T."/>
            <person name="Hossain A.S."/>
            <person name="Chowdhury A."/>
            <person name="Snigdha A.R."/>
            <person name="Mortoza M.S."/>
            <person name="Matin S.A."/>
            <person name="Hoque S.M.E."/>
            <person name="Islam M.K."/>
            <person name="Roy D.K."/>
            <person name="Haider R."/>
            <person name="Moosa M.M."/>
            <person name="Elias S.M."/>
            <person name="Hasan A.M."/>
            <person name="Jahan S."/>
            <person name="Shafiuddin M."/>
            <person name="Mahmood N."/>
            <person name="Shommy N.S."/>
        </authorList>
    </citation>
    <scope>NUCLEOTIDE SEQUENCE [LARGE SCALE GENOMIC DNA]</scope>
    <source>
        <strain evidence="5">cv. O-4</strain>
    </source>
</reference>
<dbReference type="STRING" id="93759.A0A1R3H9W1"/>